<dbReference type="PANTHER" id="PTHR31315">
    <property type="entry name" value="PROTEIN SIP5"/>
    <property type="match status" value="1"/>
</dbReference>
<reference evidence="3" key="1">
    <citation type="submission" date="2021-06" db="EMBL/GenBank/DDBJ databases">
        <authorList>
            <person name="Kallberg Y."/>
            <person name="Tangrot J."/>
            <person name="Rosling A."/>
        </authorList>
    </citation>
    <scope>NUCLEOTIDE SEQUENCE</scope>
    <source>
        <strain evidence="3">87-6 pot B 2015</strain>
    </source>
</reference>
<dbReference type="GO" id="GO:0005737">
    <property type="term" value="C:cytoplasm"/>
    <property type="evidence" value="ECO:0007669"/>
    <property type="project" value="TreeGrafter"/>
</dbReference>
<feature type="region of interest" description="Disordered" evidence="2">
    <location>
        <begin position="373"/>
        <end position="436"/>
    </location>
</feature>
<feature type="compositionally biased region" description="Low complexity" evidence="2">
    <location>
        <begin position="407"/>
        <end position="430"/>
    </location>
</feature>
<feature type="compositionally biased region" description="Basic and acidic residues" evidence="2">
    <location>
        <begin position="1"/>
        <end position="12"/>
    </location>
</feature>
<proteinExistence type="inferred from homology"/>
<feature type="compositionally biased region" description="Low complexity" evidence="2">
    <location>
        <begin position="196"/>
        <end position="219"/>
    </location>
</feature>
<keyword evidence="4" id="KW-1185">Reference proteome</keyword>
<gene>
    <name evidence="3" type="ORF">FMOSSE_LOCUS6805</name>
</gene>
<evidence type="ECO:0000256" key="2">
    <source>
        <dbReference type="SAM" id="MobiDB-lite"/>
    </source>
</evidence>
<organism evidence="3 4">
    <name type="scientific">Funneliformis mosseae</name>
    <name type="common">Endomycorrhizal fungus</name>
    <name type="synonym">Glomus mosseae</name>
    <dbReference type="NCBI Taxonomy" id="27381"/>
    <lineage>
        <taxon>Eukaryota</taxon>
        <taxon>Fungi</taxon>
        <taxon>Fungi incertae sedis</taxon>
        <taxon>Mucoromycota</taxon>
        <taxon>Glomeromycotina</taxon>
        <taxon>Glomeromycetes</taxon>
        <taxon>Glomerales</taxon>
        <taxon>Glomeraceae</taxon>
        <taxon>Funneliformis</taxon>
    </lineage>
</organism>
<feature type="compositionally biased region" description="Low complexity" evidence="2">
    <location>
        <begin position="324"/>
        <end position="341"/>
    </location>
</feature>
<protein>
    <submittedName>
        <fullName evidence="3">5564_t:CDS:1</fullName>
    </submittedName>
</protein>
<evidence type="ECO:0000256" key="1">
    <source>
        <dbReference type="ARBA" id="ARBA00010402"/>
    </source>
</evidence>
<dbReference type="AlphaFoldDB" id="A0A9N9FU80"/>
<name>A0A9N9FU80_FUNMO</name>
<dbReference type="CDD" id="cd24139">
    <property type="entry name" value="SIP5-like"/>
    <property type="match status" value="1"/>
</dbReference>
<sequence>MGNSIGKDKGEETVDGGQLTPHGVYKGTQDWDYRSVRKLIIERKLAPFYKGLPDYDEGWNDVTLTTHNLPKNGEVNQTAAFSNESNSQGSGETKRSATLNTVGTTKGKEVPTSKSLEAQLYKGAVECPICFLYYPRNINYSRCCDQPICTECFVQIKRPESGTLSANNSPAVCPFCVQPNFGICYKPPSFIAGIGSESSSSTSSNTNNLIPTPSSTTSLDGRARRKSVSHKNPDVVTTDQIRPDWATRVLQPPRQPPSTRRSSTATSGNSRRIPARHGGGGSSYMTSSTTNPSRRNIQPAGGDYGGYLAAMRMGTDLEELMDENSNNISSSDGSTTGTITSPNLSNLLDEINRIDNSLSEVEILTSRQELLENAGGEDGSSSISHSHDHISTTVSTEYGTITSVSAPSSRGTGPSTPSSTTNSTNEAIITPSPPSSPHIHNHNIHNITTPAAEISAVSARGSSDQEISRSYGSSYNAETSHFNEVDDHGQTSERVNDIKKQAVSILSHNPLGVDEALVRNESDGDTLGGSREPA</sequence>
<dbReference type="PANTHER" id="PTHR31315:SF1">
    <property type="entry name" value="PROTEIN SIP5"/>
    <property type="match status" value="1"/>
</dbReference>
<comment type="similarity">
    <text evidence="1">Belongs to the SIP5 family.</text>
</comment>
<dbReference type="Proteomes" id="UP000789375">
    <property type="component" value="Unassembled WGS sequence"/>
</dbReference>
<feature type="region of interest" description="Disordered" evidence="2">
    <location>
        <begin position="1"/>
        <end position="26"/>
    </location>
</feature>
<dbReference type="EMBL" id="CAJVPP010001477">
    <property type="protein sequence ID" value="CAG8557860.1"/>
    <property type="molecule type" value="Genomic_DNA"/>
</dbReference>
<feature type="compositionally biased region" description="Low complexity" evidence="2">
    <location>
        <begin position="257"/>
        <end position="272"/>
    </location>
</feature>
<comment type="caution">
    <text evidence="3">The sequence shown here is derived from an EMBL/GenBank/DDBJ whole genome shotgun (WGS) entry which is preliminary data.</text>
</comment>
<feature type="region of interest" description="Disordered" evidence="2">
    <location>
        <begin position="196"/>
        <end position="302"/>
    </location>
</feature>
<evidence type="ECO:0000313" key="4">
    <source>
        <dbReference type="Proteomes" id="UP000789375"/>
    </source>
</evidence>
<evidence type="ECO:0000313" key="3">
    <source>
        <dbReference type="EMBL" id="CAG8557860.1"/>
    </source>
</evidence>
<accession>A0A9N9FU80</accession>
<feature type="compositionally biased region" description="Polar residues" evidence="2">
    <location>
        <begin position="397"/>
        <end position="406"/>
    </location>
</feature>
<feature type="region of interest" description="Disordered" evidence="2">
    <location>
        <begin position="323"/>
        <end position="342"/>
    </location>
</feature>
<dbReference type="InterPro" id="IPR039301">
    <property type="entry name" value="Sip5/DA2"/>
</dbReference>